<gene>
    <name evidence="2" type="ORF">CTA1_6171</name>
</gene>
<keyword evidence="3" id="KW-1185">Reference proteome</keyword>
<organism evidence="2 3">
    <name type="scientific">Colletotrichum tanaceti</name>
    <dbReference type="NCBI Taxonomy" id="1306861"/>
    <lineage>
        <taxon>Eukaryota</taxon>
        <taxon>Fungi</taxon>
        <taxon>Dikarya</taxon>
        <taxon>Ascomycota</taxon>
        <taxon>Pezizomycotina</taxon>
        <taxon>Sordariomycetes</taxon>
        <taxon>Hypocreomycetidae</taxon>
        <taxon>Glomerellales</taxon>
        <taxon>Glomerellaceae</taxon>
        <taxon>Colletotrichum</taxon>
        <taxon>Colletotrichum destructivum species complex</taxon>
    </lineage>
</organism>
<protein>
    <submittedName>
        <fullName evidence="2">Uncharacterized protein</fullName>
    </submittedName>
</protein>
<feature type="compositionally biased region" description="Basic and acidic residues" evidence="1">
    <location>
        <begin position="168"/>
        <end position="177"/>
    </location>
</feature>
<reference evidence="2 3" key="1">
    <citation type="journal article" date="2019" name="PLoS ONE">
        <title>Comparative genome analysis indicates high evolutionary potential of pathogenicity genes in Colletotrichum tanaceti.</title>
        <authorList>
            <person name="Lelwala R.V."/>
            <person name="Korhonen P.K."/>
            <person name="Young N.D."/>
            <person name="Scott J.B."/>
            <person name="Ades P.A."/>
            <person name="Gasser R.B."/>
            <person name="Taylor P.W.J."/>
        </authorList>
    </citation>
    <scope>NUCLEOTIDE SEQUENCE [LARGE SCALE GENOMIC DNA]</scope>
    <source>
        <strain evidence="2">BRIP57314</strain>
    </source>
</reference>
<feature type="region of interest" description="Disordered" evidence="1">
    <location>
        <begin position="373"/>
        <end position="403"/>
    </location>
</feature>
<proteinExistence type="predicted"/>
<feature type="compositionally biased region" description="Basic and acidic residues" evidence="1">
    <location>
        <begin position="100"/>
        <end position="144"/>
    </location>
</feature>
<accession>A0A4U6X3X7</accession>
<feature type="compositionally biased region" description="Acidic residues" evidence="1">
    <location>
        <begin position="188"/>
        <end position="209"/>
    </location>
</feature>
<comment type="caution">
    <text evidence="2">The sequence shown here is derived from an EMBL/GenBank/DDBJ whole genome shotgun (WGS) entry which is preliminary data.</text>
</comment>
<feature type="compositionally biased region" description="Gly residues" evidence="1">
    <location>
        <begin position="246"/>
        <end position="258"/>
    </location>
</feature>
<dbReference type="EMBL" id="PJEX01000442">
    <property type="protein sequence ID" value="TKW50072.1"/>
    <property type="molecule type" value="Genomic_DNA"/>
</dbReference>
<feature type="region of interest" description="Disordered" evidence="1">
    <location>
        <begin position="1"/>
        <end position="23"/>
    </location>
</feature>
<feature type="compositionally biased region" description="Acidic residues" evidence="1">
    <location>
        <begin position="267"/>
        <end position="285"/>
    </location>
</feature>
<name>A0A4U6X3X7_9PEZI</name>
<feature type="compositionally biased region" description="Basic and acidic residues" evidence="1">
    <location>
        <begin position="80"/>
        <end position="91"/>
    </location>
</feature>
<sequence>MSLHRHGDHGAQRRDLVAGPDLGGHGGRQLADVVEALADPLLDAARLVAVAQARGQLGAQHLLQHGRADADADAGPQRAEQVRARDDDGRVLHRGVGQQRDQRRRDAGAAAEREQRHAGDDAGRGPQAQEDHRRRDGEHHEAVRQHRQRVVAAGALHEDAGGDAGGDGGDHGRHEGGAGEGGRGALDGLEEQGQEEDGGDVGGDAEEVGEVAGEERAVEDDVAGGEGVGGDAHLDKDEGGEEGRGGGEGGEGDGGGPAVVGARVEADEQGEDGGDEGGGAEEVDAADLFAPVGVVGGRQVEDEVDGDEGEHAQRDLAGEGPAPADRVGEQAAERGAGGGAGGEDDVEVALPDAALAQGHDVAEEDGDHAVHAAAADAGDGPGDAELREGAGEAAAQGAEGEDDIGEEKALLAAEDVAQLAVERLEAGQGDVVAVEGG</sequence>
<evidence type="ECO:0000313" key="3">
    <source>
        <dbReference type="Proteomes" id="UP000310108"/>
    </source>
</evidence>
<dbReference type="Proteomes" id="UP000310108">
    <property type="component" value="Unassembled WGS sequence"/>
</dbReference>
<feature type="region of interest" description="Disordered" evidence="1">
    <location>
        <begin position="67"/>
        <end position="145"/>
    </location>
</feature>
<feature type="compositionally biased region" description="Basic and acidic residues" evidence="1">
    <location>
        <begin position="232"/>
        <end position="245"/>
    </location>
</feature>
<dbReference type="AlphaFoldDB" id="A0A4U6X3X7"/>
<evidence type="ECO:0000313" key="2">
    <source>
        <dbReference type="EMBL" id="TKW50072.1"/>
    </source>
</evidence>
<feature type="region of interest" description="Disordered" evidence="1">
    <location>
        <begin position="158"/>
        <end position="346"/>
    </location>
</feature>
<evidence type="ECO:0000256" key="1">
    <source>
        <dbReference type="SAM" id="MobiDB-lite"/>
    </source>
</evidence>